<dbReference type="InterPro" id="IPR006523">
    <property type="entry name" value="RinA"/>
</dbReference>
<dbReference type="AlphaFoldDB" id="A0A1P8Q5M0"/>
<proteinExistence type="predicted"/>
<accession>A0A1P8Q5M0</accession>
<organism evidence="1 2">
    <name type="scientific">Companilactobacillus allii</name>
    <dbReference type="NCBI Taxonomy" id="1847728"/>
    <lineage>
        <taxon>Bacteria</taxon>
        <taxon>Bacillati</taxon>
        <taxon>Bacillota</taxon>
        <taxon>Bacilli</taxon>
        <taxon>Lactobacillales</taxon>
        <taxon>Lactobacillaceae</taxon>
        <taxon>Companilactobacillus</taxon>
    </lineage>
</organism>
<evidence type="ECO:0008006" key="3">
    <source>
        <dbReference type="Google" id="ProtNLM"/>
    </source>
</evidence>
<gene>
    <name evidence="1" type="ORF">BTM29_11425</name>
</gene>
<sequence length="140" mass="16801">MRRDIKLRIETILKDYPDMDNYIKKRKEEIMVPHREIDENVGGGKSSKISKPQETMMVTLDADRRLNMLEREKKAVEKCFFESNFETQMIIKELYFKKYRTYTLEGLNYNHVVSLSVRTIKRLKSEFLNNLANELEIYEP</sequence>
<evidence type="ECO:0000313" key="1">
    <source>
        <dbReference type="EMBL" id="APX73125.1"/>
    </source>
</evidence>
<dbReference type="Proteomes" id="UP000187499">
    <property type="component" value="Chromosome"/>
</dbReference>
<dbReference type="EMBL" id="CP019323">
    <property type="protein sequence ID" value="APX73125.1"/>
    <property type="molecule type" value="Genomic_DNA"/>
</dbReference>
<dbReference type="NCBIfam" id="TIGR01636">
    <property type="entry name" value="phage_rinA"/>
    <property type="match status" value="1"/>
</dbReference>
<dbReference type="KEGG" id="lalw:BTM29_11425"/>
<dbReference type="STRING" id="1847728.BTM29_11425"/>
<name>A0A1P8Q5M0_9LACO</name>
<protein>
    <recommendedName>
        <fullName evidence="3">Transcriptional regulator</fullName>
    </recommendedName>
</protein>
<keyword evidence="2" id="KW-1185">Reference proteome</keyword>
<reference evidence="2" key="1">
    <citation type="submission" date="2016-12" db="EMBL/GenBank/DDBJ databases">
        <authorList>
            <person name="Jung M.Y."/>
            <person name="Lee S.H."/>
        </authorList>
    </citation>
    <scope>NUCLEOTIDE SEQUENCE [LARGE SCALE GENOMIC DNA]</scope>
    <source>
        <strain evidence="2">WiKim39</strain>
    </source>
</reference>
<evidence type="ECO:0000313" key="2">
    <source>
        <dbReference type="Proteomes" id="UP000187499"/>
    </source>
</evidence>